<evidence type="ECO:0000313" key="3">
    <source>
        <dbReference type="Proteomes" id="UP000320593"/>
    </source>
</evidence>
<proteinExistence type="predicted"/>
<feature type="domain" description="HTH cro/C1-type" evidence="1">
    <location>
        <begin position="16"/>
        <end position="51"/>
    </location>
</feature>
<accession>A0A562TGV8</accession>
<dbReference type="AlphaFoldDB" id="A0A562TGV8"/>
<dbReference type="InterPro" id="IPR010982">
    <property type="entry name" value="Lambda_DNA-bd_dom_sf"/>
</dbReference>
<sequence length="190" mass="21027">MSQTVEVLKQNLGPSVKRWRLVNRVKQEALALDLGVSQSMISRWESGRTEPEGRERSRLVRIVLARPSTAADKALLELVSASADRVHLVCDLTHRLLAVSPARAREWHAPVSALKGTSLWSFASDGIQEAEHRLDAAGWFEPHAPDIVFQTERADFTAMTIPESRVKITRVPLSDGSYARLVRAVEVAAA</sequence>
<evidence type="ECO:0000259" key="1">
    <source>
        <dbReference type="PROSITE" id="PS50943"/>
    </source>
</evidence>
<dbReference type="Gene3D" id="1.10.260.40">
    <property type="entry name" value="lambda repressor-like DNA-binding domains"/>
    <property type="match status" value="1"/>
</dbReference>
<dbReference type="Proteomes" id="UP000320593">
    <property type="component" value="Unassembled WGS sequence"/>
</dbReference>
<dbReference type="CDD" id="cd00093">
    <property type="entry name" value="HTH_XRE"/>
    <property type="match status" value="1"/>
</dbReference>
<dbReference type="RefSeq" id="WP_145340104.1">
    <property type="nucleotide sequence ID" value="NZ_SMLY01000068.1"/>
</dbReference>
<keyword evidence="3" id="KW-1185">Reference proteome</keyword>
<dbReference type="Pfam" id="PF01381">
    <property type="entry name" value="HTH_3"/>
    <property type="match status" value="1"/>
</dbReference>
<dbReference type="GO" id="GO:0003677">
    <property type="term" value="F:DNA binding"/>
    <property type="evidence" value="ECO:0007669"/>
    <property type="project" value="InterPro"/>
</dbReference>
<protein>
    <submittedName>
        <fullName evidence="2">Helix-turn-helix protein</fullName>
    </submittedName>
</protein>
<reference evidence="2 3" key="1">
    <citation type="submission" date="2019-07" db="EMBL/GenBank/DDBJ databases">
        <title>Genomic Encyclopedia of Archaeal and Bacterial Type Strains, Phase II (KMG-II): from individual species to whole genera.</title>
        <authorList>
            <person name="Goeker M."/>
        </authorList>
    </citation>
    <scope>NUCLEOTIDE SEQUENCE [LARGE SCALE GENOMIC DNA]</scope>
    <source>
        <strain evidence="2 3">ATCC BAA-252</strain>
    </source>
</reference>
<evidence type="ECO:0000313" key="2">
    <source>
        <dbReference type="EMBL" id="TWI92563.1"/>
    </source>
</evidence>
<dbReference type="EMBL" id="VLLF01000001">
    <property type="protein sequence ID" value="TWI92563.1"/>
    <property type="molecule type" value="Genomic_DNA"/>
</dbReference>
<dbReference type="InterPro" id="IPR001387">
    <property type="entry name" value="Cro/C1-type_HTH"/>
</dbReference>
<gene>
    <name evidence="2" type="ORF">JM93_00105</name>
</gene>
<dbReference type="PROSITE" id="PS50943">
    <property type="entry name" value="HTH_CROC1"/>
    <property type="match status" value="1"/>
</dbReference>
<organism evidence="2 3">
    <name type="scientific">Roseibium hamelinense</name>
    <dbReference type="NCBI Taxonomy" id="150831"/>
    <lineage>
        <taxon>Bacteria</taxon>
        <taxon>Pseudomonadati</taxon>
        <taxon>Pseudomonadota</taxon>
        <taxon>Alphaproteobacteria</taxon>
        <taxon>Hyphomicrobiales</taxon>
        <taxon>Stappiaceae</taxon>
        <taxon>Roseibium</taxon>
    </lineage>
</organism>
<name>A0A562TGV8_9HYPH</name>
<dbReference type="OrthoDB" id="123556at2"/>
<comment type="caution">
    <text evidence="2">The sequence shown here is derived from an EMBL/GenBank/DDBJ whole genome shotgun (WGS) entry which is preliminary data.</text>
</comment>
<dbReference type="SUPFAM" id="SSF47413">
    <property type="entry name" value="lambda repressor-like DNA-binding domains"/>
    <property type="match status" value="1"/>
</dbReference>